<reference evidence="2" key="1">
    <citation type="journal article" date="2023" name="G3 (Bethesda)">
        <title>A reference genome for the long-term kleptoplast-retaining sea slug Elysia crispata morphotype clarki.</title>
        <authorList>
            <person name="Eastman K.E."/>
            <person name="Pendleton A.L."/>
            <person name="Shaikh M.A."/>
            <person name="Suttiyut T."/>
            <person name="Ogas R."/>
            <person name="Tomko P."/>
            <person name="Gavelis G."/>
            <person name="Widhalm J.R."/>
            <person name="Wisecaver J.H."/>
        </authorList>
    </citation>
    <scope>NUCLEOTIDE SEQUENCE</scope>
    <source>
        <strain evidence="2">ECLA1</strain>
    </source>
</reference>
<dbReference type="Proteomes" id="UP001283361">
    <property type="component" value="Unassembled WGS sequence"/>
</dbReference>
<protein>
    <submittedName>
        <fullName evidence="2">Uncharacterized protein</fullName>
    </submittedName>
</protein>
<proteinExistence type="predicted"/>
<dbReference type="EMBL" id="JAWDGP010003897">
    <property type="protein sequence ID" value="KAK3769614.1"/>
    <property type="molecule type" value="Genomic_DNA"/>
</dbReference>
<accession>A0AAE0ZHP9</accession>
<name>A0AAE0ZHP9_9GAST</name>
<keyword evidence="3" id="KW-1185">Reference proteome</keyword>
<sequence>MEEEPKRGGYSGYRMEPLEPGQGTANSMNSHSGPSGDVGKFHRLHSGTSRSKQVAAFRYPRPESCWSRFRSSLKWSCQLAPVAHTVTWEESRKDLCGDEMSGCTINVLLFSIISERPELHHNIIPSDEYHGSGTEPNLAQRHALVKIQPLMELTITRIHARSALW</sequence>
<evidence type="ECO:0000313" key="2">
    <source>
        <dbReference type="EMBL" id="KAK3769614.1"/>
    </source>
</evidence>
<feature type="compositionally biased region" description="Polar residues" evidence="1">
    <location>
        <begin position="23"/>
        <end position="33"/>
    </location>
</feature>
<dbReference type="AlphaFoldDB" id="A0AAE0ZHP9"/>
<evidence type="ECO:0000256" key="1">
    <source>
        <dbReference type="SAM" id="MobiDB-lite"/>
    </source>
</evidence>
<comment type="caution">
    <text evidence="2">The sequence shown here is derived from an EMBL/GenBank/DDBJ whole genome shotgun (WGS) entry which is preliminary data.</text>
</comment>
<evidence type="ECO:0000313" key="3">
    <source>
        <dbReference type="Proteomes" id="UP001283361"/>
    </source>
</evidence>
<gene>
    <name evidence="2" type="ORF">RRG08_060728</name>
</gene>
<feature type="region of interest" description="Disordered" evidence="1">
    <location>
        <begin position="1"/>
        <end position="53"/>
    </location>
</feature>
<organism evidence="2 3">
    <name type="scientific">Elysia crispata</name>
    <name type="common">lettuce slug</name>
    <dbReference type="NCBI Taxonomy" id="231223"/>
    <lineage>
        <taxon>Eukaryota</taxon>
        <taxon>Metazoa</taxon>
        <taxon>Spiralia</taxon>
        <taxon>Lophotrochozoa</taxon>
        <taxon>Mollusca</taxon>
        <taxon>Gastropoda</taxon>
        <taxon>Heterobranchia</taxon>
        <taxon>Euthyneura</taxon>
        <taxon>Panpulmonata</taxon>
        <taxon>Sacoglossa</taxon>
        <taxon>Placobranchoidea</taxon>
        <taxon>Plakobranchidae</taxon>
        <taxon>Elysia</taxon>
    </lineage>
</organism>